<feature type="DNA-binding region" description="Homeobox" evidence="7">
    <location>
        <begin position="19"/>
        <end position="78"/>
    </location>
</feature>
<evidence type="ECO:0000256" key="5">
    <source>
        <dbReference type="ARBA" id="ARBA00023155"/>
    </source>
</evidence>
<keyword evidence="5 7" id="KW-0371">Homeobox</keyword>
<dbReference type="OrthoDB" id="6159439at2759"/>
<dbReference type="GO" id="GO:0000977">
    <property type="term" value="F:RNA polymerase II transcription regulatory region sequence-specific DNA binding"/>
    <property type="evidence" value="ECO:0007669"/>
    <property type="project" value="TreeGrafter"/>
</dbReference>
<evidence type="ECO:0000313" key="10">
    <source>
        <dbReference type="EMBL" id="VDI62578.1"/>
    </source>
</evidence>
<dbReference type="Pfam" id="PF00046">
    <property type="entry name" value="Homeodomain"/>
    <property type="match status" value="1"/>
</dbReference>
<dbReference type="GO" id="GO:0005634">
    <property type="term" value="C:nucleus"/>
    <property type="evidence" value="ECO:0007669"/>
    <property type="project" value="UniProtKB-SubCell"/>
</dbReference>
<dbReference type="SUPFAM" id="SSF46689">
    <property type="entry name" value="Homeodomain-like"/>
    <property type="match status" value="1"/>
</dbReference>
<dbReference type="InterPro" id="IPR000047">
    <property type="entry name" value="HTH_motif"/>
</dbReference>
<dbReference type="InterPro" id="IPR009057">
    <property type="entry name" value="Homeodomain-like_sf"/>
</dbReference>
<organism evidence="10 11">
    <name type="scientific">Mytilus galloprovincialis</name>
    <name type="common">Mediterranean mussel</name>
    <dbReference type="NCBI Taxonomy" id="29158"/>
    <lineage>
        <taxon>Eukaryota</taxon>
        <taxon>Metazoa</taxon>
        <taxon>Spiralia</taxon>
        <taxon>Lophotrochozoa</taxon>
        <taxon>Mollusca</taxon>
        <taxon>Bivalvia</taxon>
        <taxon>Autobranchia</taxon>
        <taxon>Pteriomorphia</taxon>
        <taxon>Mytilida</taxon>
        <taxon>Mytiloidea</taxon>
        <taxon>Mytilidae</taxon>
        <taxon>Mytilinae</taxon>
        <taxon>Mytilus</taxon>
    </lineage>
</organism>
<keyword evidence="6 7" id="KW-0539">Nucleus</keyword>
<protein>
    <submittedName>
        <fullName evidence="10">Homeobox protein CDX</fullName>
    </submittedName>
</protein>
<dbReference type="PROSITE" id="PS50071">
    <property type="entry name" value="HOMEOBOX_2"/>
    <property type="match status" value="1"/>
</dbReference>
<evidence type="ECO:0000256" key="2">
    <source>
        <dbReference type="ARBA" id="ARBA00010341"/>
    </source>
</evidence>
<dbReference type="CDD" id="cd00086">
    <property type="entry name" value="homeodomain"/>
    <property type="match status" value="1"/>
</dbReference>
<dbReference type="InterPro" id="IPR020479">
    <property type="entry name" value="HD_metazoa"/>
</dbReference>
<evidence type="ECO:0000259" key="9">
    <source>
        <dbReference type="PROSITE" id="PS50071"/>
    </source>
</evidence>
<keyword evidence="4 7" id="KW-0238">DNA-binding</keyword>
<name>A0A8B6GE93_MYTGA</name>
<dbReference type="GO" id="GO:0009948">
    <property type="term" value="P:anterior/posterior axis specification"/>
    <property type="evidence" value="ECO:0007669"/>
    <property type="project" value="TreeGrafter"/>
</dbReference>
<dbReference type="Gene3D" id="1.10.10.60">
    <property type="entry name" value="Homeodomain-like"/>
    <property type="match status" value="1"/>
</dbReference>
<dbReference type="PRINTS" id="PR00031">
    <property type="entry name" value="HTHREPRESSR"/>
</dbReference>
<feature type="domain" description="Homeobox" evidence="9">
    <location>
        <begin position="17"/>
        <end position="77"/>
    </location>
</feature>
<evidence type="ECO:0000256" key="3">
    <source>
        <dbReference type="ARBA" id="ARBA00022473"/>
    </source>
</evidence>
<evidence type="ECO:0000256" key="7">
    <source>
        <dbReference type="PROSITE-ProRule" id="PRU00108"/>
    </source>
</evidence>
<evidence type="ECO:0000313" key="11">
    <source>
        <dbReference type="Proteomes" id="UP000596742"/>
    </source>
</evidence>
<dbReference type="GO" id="GO:0000981">
    <property type="term" value="F:DNA-binding transcription factor activity, RNA polymerase II-specific"/>
    <property type="evidence" value="ECO:0007669"/>
    <property type="project" value="InterPro"/>
</dbReference>
<dbReference type="PRINTS" id="PR00024">
    <property type="entry name" value="HOMEOBOX"/>
</dbReference>
<dbReference type="PANTHER" id="PTHR24332">
    <property type="entry name" value="HOMEOBOX PROTEIN CDX"/>
    <property type="match status" value="1"/>
</dbReference>
<sequence>MNECIIKVNDTSPGKTRTKDKYRVVYSDFQRLELEKEFCYNKFISIRRKSEIATMLNLSDRQVKIWFQNRRAKERRQKKEFDTITTTPLVTDTTEDCQNTFLEQSSYLLPPHQLRSSVKVPQQLPILAFF</sequence>
<evidence type="ECO:0000256" key="1">
    <source>
        <dbReference type="ARBA" id="ARBA00004123"/>
    </source>
</evidence>
<keyword evidence="11" id="KW-1185">Reference proteome</keyword>
<dbReference type="Proteomes" id="UP000596742">
    <property type="component" value="Unassembled WGS sequence"/>
</dbReference>
<dbReference type="GO" id="GO:0009887">
    <property type="term" value="P:animal organ morphogenesis"/>
    <property type="evidence" value="ECO:0007669"/>
    <property type="project" value="TreeGrafter"/>
</dbReference>
<dbReference type="PANTHER" id="PTHR24332:SF9">
    <property type="entry name" value="HOMEOTIC PROTEIN CAUDAL"/>
    <property type="match status" value="1"/>
</dbReference>
<dbReference type="GO" id="GO:0030154">
    <property type="term" value="P:cell differentiation"/>
    <property type="evidence" value="ECO:0007669"/>
    <property type="project" value="TreeGrafter"/>
</dbReference>
<comment type="similarity">
    <text evidence="2">Belongs to the Caudal homeobox family.</text>
</comment>
<evidence type="ECO:0000256" key="8">
    <source>
        <dbReference type="RuleBase" id="RU000682"/>
    </source>
</evidence>
<dbReference type="PROSITE" id="PS00027">
    <property type="entry name" value="HOMEOBOX_1"/>
    <property type="match status" value="1"/>
</dbReference>
<dbReference type="InterPro" id="IPR001356">
    <property type="entry name" value="HD"/>
</dbReference>
<comment type="caution">
    <text evidence="10">The sequence shown here is derived from an EMBL/GenBank/DDBJ whole genome shotgun (WGS) entry which is preliminary data.</text>
</comment>
<dbReference type="SMART" id="SM00389">
    <property type="entry name" value="HOX"/>
    <property type="match status" value="1"/>
</dbReference>
<dbReference type="FunFam" id="1.10.10.60:FF:000574">
    <property type="entry name" value="Homeobox protein CHOX-CAD2"/>
    <property type="match status" value="1"/>
</dbReference>
<evidence type="ECO:0000256" key="6">
    <source>
        <dbReference type="ARBA" id="ARBA00023242"/>
    </source>
</evidence>
<dbReference type="AlphaFoldDB" id="A0A8B6GE93"/>
<proteinExistence type="inferred from homology"/>
<dbReference type="InterPro" id="IPR017970">
    <property type="entry name" value="Homeobox_CS"/>
</dbReference>
<evidence type="ECO:0000256" key="4">
    <source>
        <dbReference type="ARBA" id="ARBA00023125"/>
    </source>
</evidence>
<accession>A0A8B6GE93</accession>
<dbReference type="InterPro" id="IPR047152">
    <property type="entry name" value="Caudal_homeobox"/>
</dbReference>
<reference evidence="10" key="1">
    <citation type="submission" date="2018-11" db="EMBL/GenBank/DDBJ databases">
        <authorList>
            <person name="Alioto T."/>
            <person name="Alioto T."/>
        </authorList>
    </citation>
    <scope>NUCLEOTIDE SEQUENCE</scope>
</reference>
<dbReference type="EMBL" id="UYJE01008279">
    <property type="protein sequence ID" value="VDI62578.1"/>
    <property type="molecule type" value="Genomic_DNA"/>
</dbReference>
<comment type="subcellular location">
    <subcellularLocation>
        <location evidence="1 7 8">Nucleus</location>
    </subcellularLocation>
</comment>
<keyword evidence="3" id="KW-0217">Developmental protein</keyword>
<gene>
    <name evidence="10" type="ORF">MGAL_10B092625</name>
</gene>